<keyword evidence="1" id="KW-0677">Repeat</keyword>
<dbReference type="InterPro" id="IPR012677">
    <property type="entry name" value="Nucleotide-bd_a/b_plait_sf"/>
</dbReference>
<dbReference type="InterPro" id="IPR035979">
    <property type="entry name" value="RBD_domain_sf"/>
</dbReference>
<dbReference type="Pfam" id="PF00076">
    <property type="entry name" value="RRM_1"/>
    <property type="match status" value="2"/>
</dbReference>
<dbReference type="Gene3D" id="3.30.70.330">
    <property type="match status" value="2"/>
</dbReference>
<dbReference type="GO" id="GO:0003723">
    <property type="term" value="F:RNA binding"/>
    <property type="evidence" value="ECO:0007669"/>
    <property type="project" value="UniProtKB-UniRule"/>
</dbReference>
<feature type="domain" description="RRM" evidence="4">
    <location>
        <begin position="145"/>
        <end position="221"/>
    </location>
</feature>
<dbReference type="AlphaFoldDB" id="A0A978W5G6"/>
<reference evidence="5" key="1">
    <citation type="journal article" date="2021" name="Front. Plant Sci.">
        <title>Chromosome-Scale Genome Assembly for Chinese Sour Jujube and Insights Into Its Genome Evolution and Domestication Signature.</title>
        <authorList>
            <person name="Shen L.-Y."/>
            <person name="Luo H."/>
            <person name="Wang X.-L."/>
            <person name="Wang X.-M."/>
            <person name="Qiu X.-J."/>
            <person name="Liu H."/>
            <person name="Zhou S.-S."/>
            <person name="Jia K.-H."/>
            <person name="Nie S."/>
            <person name="Bao Y.-T."/>
            <person name="Zhang R.-G."/>
            <person name="Yun Q.-Z."/>
            <person name="Chai Y.-H."/>
            <person name="Lu J.-Y."/>
            <person name="Li Y."/>
            <person name="Zhao S.-W."/>
            <person name="Mao J.-F."/>
            <person name="Jia S.-G."/>
            <person name="Mao Y.-M."/>
        </authorList>
    </citation>
    <scope>NUCLEOTIDE SEQUENCE</scope>
    <source>
        <strain evidence="5">AT0</strain>
        <tissue evidence="5">Leaf</tissue>
    </source>
</reference>
<accession>A0A978W5G6</accession>
<dbReference type="PANTHER" id="PTHR24012">
    <property type="entry name" value="RNA BINDING PROTEIN"/>
    <property type="match status" value="1"/>
</dbReference>
<dbReference type="SUPFAM" id="SSF54928">
    <property type="entry name" value="RNA-binding domain, RBD"/>
    <property type="match status" value="2"/>
</dbReference>
<dbReference type="InterPro" id="IPR000504">
    <property type="entry name" value="RRM_dom"/>
</dbReference>
<evidence type="ECO:0000256" key="2">
    <source>
        <dbReference type="ARBA" id="ARBA00022884"/>
    </source>
</evidence>
<evidence type="ECO:0000256" key="1">
    <source>
        <dbReference type="ARBA" id="ARBA00022737"/>
    </source>
</evidence>
<evidence type="ECO:0000256" key="3">
    <source>
        <dbReference type="PROSITE-ProRule" id="PRU00176"/>
    </source>
</evidence>
<evidence type="ECO:0000313" key="6">
    <source>
        <dbReference type="Proteomes" id="UP000813462"/>
    </source>
</evidence>
<keyword evidence="2 3" id="KW-0694">RNA-binding</keyword>
<comment type="caution">
    <text evidence="5">The sequence shown here is derived from an EMBL/GenBank/DDBJ whole genome shotgun (WGS) entry which is preliminary data.</text>
</comment>
<protein>
    <recommendedName>
        <fullName evidence="4">RRM domain-containing protein</fullName>
    </recommendedName>
</protein>
<dbReference type="EMBL" id="JAEACU010000001">
    <property type="protein sequence ID" value="KAH7547200.1"/>
    <property type="molecule type" value="Genomic_DNA"/>
</dbReference>
<feature type="domain" description="RRM" evidence="4">
    <location>
        <begin position="25"/>
        <end position="135"/>
    </location>
</feature>
<name>A0A978W5G6_ZIZJJ</name>
<gene>
    <name evidence="5" type="ORF">FEM48_Zijuj01G0284300</name>
</gene>
<organism evidence="5 6">
    <name type="scientific">Ziziphus jujuba var. spinosa</name>
    <dbReference type="NCBI Taxonomy" id="714518"/>
    <lineage>
        <taxon>Eukaryota</taxon>
        <taxon>Viridiplantae</taxon>
        <taxon>Streptophyta</taxon>
        <taxon>Embryophyta</taxon>
        <taxon>Tracheophyta</taxon>
        <taxon>Spermatophyta</taxon>
        <taxon>Magnoliopsida</taxon>
        <taxon>eudicotyledons</taxon>
        <taxon>Gunneridae</taxon>
        <taxon>Pentapetalae</taxon>
        <taxon>rosids</taxon>
        <taxon>fabids</taxon>
        <taxon>Rosales</taxon>
        <taxon>Rhamnaceae</taxon>
        <taxon>Paliureae</taxon>
        <taxon>Ziziphus</taxon>
    </lineage>
</organism>
<sequence length="354" mass="40005">MVIQYMFGVPVRVTESKPAPPADNRIWSLGDLDPQVTEADLLDAFRLIGPIASLRLCRDSFTGESLRYAYVNFFTSLHASICEILLCKMGFDSSFLELRMNLLLVLQELIASTALTFLNHKELKGQSMRIMWSQRYPLTRKTGIANLFVKNLHPSFTSGQLQSMFSKFGRILSCKVASENGNSKGFGFVQFDSKLSAMTARNALHGTLLKGKKIYVSKFVKKSVRTVANEETMKASLQGQNKQLFIARAQQEEIVNCHTEKLKASSLPAKNSTHPVHYSSFYSLGKVFHPVQYSSFFPLYGKLFCLLSLVEMSELFASRHEASNFLWLFPSVLYDLAFGSIWFRKARALYAHPN</sequence>
<evidence type="ECO:0000259" key="4">
    <source>
        <dbReference type="PROSITE" id="PS50102"/>
    </source>
</evidence>
<dbReference type="Proteomes" id="UP000813462">
    <property type="component" value="Unassembled WGS sequence"/>
</dbReference>
<evidence type="ECO:0000313" key="5">
    <source>
        <dbReference type="EMBL" id="KAH7547200.1"/>
    </source>
</evidence>
<proteinExistence type="predicted"/>
<dbReference type="SMART" id="SM00360">
    <property type="entry name" value="RRM"/>
    <property type="match status" value="2"/>
</dbReference>
<dbReference type="PROSITE" id="PS50102">
    <property type="entry name" value="RRM"/>
    <property type="match status" value="2"/>
</dbReference>